<evidence type="ECO:0000313" key="1">
    <source>
        <dbReference type="EMBL" id="QHS89204.1"/>
    </source>
</evidence>
<organism evidence="1">
    <name type="scientific">viral metagenome</name>
    <dbReference type="NCBI Taxonomy" id="1070528"/>
    <lineage>
        <taxon>unclassified sequences</taxon>
        <taxon>metagenomes</taxon>
        <taxon>organismal metagenomes</taxon>
    </lineage>
</organism>
<protein>
    <recommendedName>
        <fullName evidence="2">Glycosyltransferase</fullName>
    </recommendedName>
</protein>
<dbReference type="AlphaFoldDB" id="A0A6C0BBM8"/>
<reference evidence="1" key="1">
    <citation type="journal article" date="2020" name="Nature">
        <title>Giant virus diversity and host interactions through global metagenomics.</title>
        <authorList>
            <person name="Schulz F."/>
            <person name="Roux S."/>
            <person name="Paez-Espino D."/>
            <person name="Jungbluth S."/>
            <person name="Walsh D.A."/>
            <person name="Denef V.J."/>
            <person name="McMahon K.D."/>
            <person name="Konstantinidis K.T."/>
            <person name="Eloe-Fadrosh E.A."/>
            <person name="Kyrpides N.C."/>
            <person name="Woyke T."/>
        </authorList>
    </citation>
    <scope>NUCLEOTIDE SEQUENCE</scope>
    <source>
        <strain evidence="1">GVMAG-M-3300010158-60</strain>
    </source>
</reference>
<proteinExistence type="predicted"/>
<dbReference type="EMBL" id="MN739107">
    <property type="protein sequence ID" value="QHS89204.1"/>
    <property type="molecule type" value="Genomic_DNA"/>
</dbReference>
<name>A0A6C0BBM8_9ZZZZ</name>
<sequence length="248" mass="29001">MRNLVFTSAGDNTTFYKLWTWPSGPSGSRPEAKQNFDIFVVYYGDSEENYEKYKGCVEHIEKRKGSKFQNFHWLWTQKPELFDPYDRFFILDDDILISCDSINKMFELSQHFEICAPSFRKGSVISHKITKQKKDCVFTYTNFVEVNTPLFSRRALDNLMNVYHPSLIGWGIDYLAIWANGLEKDTSYGIIHSISCINPSKREKGGKRELLKIKNAKKRRILWETYAAKLGCPKEFDKIVWSQLRTSS</sequence>
<evidence type="ECO:0008006" key="2">
    <source>
        <dbReference type="Google" id="ProtNLM"/>
    </source>
</evidence>
<accession>A0A6C0BBM8</accession>